<dbReference type="AlphaFoldDB" id="A0AAP0PJ86"/>
<evidence type="ECO:0000313" key="1">
    <source>
        <dbReference type="EMBL" id="KAK9143365.1"/>
    </source>
</evidence>
<dbReference type="EMBL" id="JBBNAF010000005">
    <property type="protein sequence ID" value="KAK9143365.1"/>
    <property type="molecule type" value="Genomic_DNA"/>
</dbReference>
<proteinExistence type="predicted"/>
<reference evidence="1 2" key="1">
    <citation type="submission" date="2024-01" db="EMBL/GenBank/DDBJ databases">
        <title>Genome assemblies of Stephania.</title>
        <authorList>
            <person name="Yang L."/>
        </authorList>
    </citation>
    <scope>NUCLEOTIDE SEQUENCE [LARGE SCALE GENOMIC DNA]</scope>
    <source>
        <strain evidence="1">YNDBR</strain>
        <tissue evidence="1">Leaf</tissue>
    </source>
</reference>
<dbReference type="Proteomes" id="UP001420932">
    <property type="component" value="Unassembled WGS sequence"/>
</dbReference>
<sequence>MSNRETKMMRLAAMIVEMACHHDMLRSTRLPIRSSLMRLVSSLSSMESREFEEYTCRLGRFHDLRDELKFWGNGFCKSCESCDSNRLWCWLCLGCRRNGKVVGTEGEKGGRPEW</sequence>
<name>A0AAP0PJ86_9MAGN</name>
<protein>
    <submittedName>
        <fullName evidence="1">Uncharacterized protein</fullName>
    </submittedName>
</protein>
<evidence type="ECO:0000313" key="2">
    <source>
        <dbReference type="Proteomes" id="UP001420932"/>
    </source>
</evidence>
<keyword evidence="2" id="KW-1185">Reference proteome</keyword>
<organism evidence="1 2">
    <name type="scientific">Stephania yunnanensis</name>
    <dbReference type="NCBI Taxonomy" id="152371"/>
    <lineage>
        <taxon>Eukaryota</taxon>
        <taxon>Viridiplantae</taxon>
        <taxon>Streptophyta</taxon>
        <taxon>Embryophyta</taxon>
        <taxon>Tracheophyta</taxon>
        <taxon>Spermatophyta</taxon>
        <taxon>Magnoliopsida</taxon>
        <taxon>Ranunculales</taxon>
        <taxon>Menispermaceae</taxon>
        <taxon>Menispermoideae</taxon>
        <taxon>Cissampelideae</taxon>
        <taxon>Stephania</taxon>
    </lineage>
</organism>
<gene>
    <name evidence="1" type="ORF">Syun_012765</name>
</gene>
<accession>A0AAP0PJ86</accession>
<comment type="caution">
    <text evidence="1">The sequence shown here is derived from an EMBL/GenBank/DDBJ whole genome shotgun (WGS) entry which is preliminary data.</text>
</comment>